<dbReference type="Proteomes" id="UP000192940">
    <property type="component" value="Chromosome I"/>
</dbReference>
<evidence type="ECO:0000256" key="1">
    <source>
        <dbReference type="SAM" id="MobiDB-lite"/>
    </source>
</evidence>
<keyword evidence="3" id="KW-1185">Reference proteome</keyword>
<evidence type="ECO:0000313" key="3">
    <source>
        <dbReference type="Proteomes" id="UP000192940"/>
    </source>
</evidence>
<gene>
    <name evidence="2" type="ORF">SAMN05661091_1177</name>
</gene>
<name>A0A1X7GVX6_9BACL</name>
<proteinExistence type="predicted"/>
<accession>A0A1X7GVX6</accession>
<dbReference type="Pfam" id="PF01547">
    <property type="entry name" value="SBP_bac_1"/>
    <property type="match status" value="1"/>
</dbReference>
<dbReference type="PANTHER" id="PTHR43649">
    <property type="entry name" value="ARABINOSE-BINDING PROTEIN-RELATED"/>
    <property type="match status" value="1"/>
</dbReference>
<dbReference type="PANTHER" id="PTHR43649:SF12">
    <property type="entry name" value="DIACETYLCHITOBIOSE BINDING PROTEIN DASA"/>
    <property type="match status" value="1"/>
</dbReference>
<sequence length="565" mass="63715">MGIAKGEEREMRLKKRALTSTMTALLAGAMILTGCAGGTGGKTASEGAKEPEKTETPTTESKYVVGQNPLDFTLYGHYDWYTMPPWGGDDASKYIKETMKVNVTPIQSGGNAAQKFNTMIASNSLPDIIWMDRGSDVEKLRQAGLLVPYDEYLDKYPNLKEWLGEAGINMLRSEDGKLYQFPNWYSSQPYGNAGYVVNKKIYTELGSPKLETTDDLYKYLVMVKEKYPNVVPFDPHLAKDGQGLDILYTAFAENAQSRWIGIRGVPQGDKLTSIFTDPIFRESMQYSAKLFREKLMSQDAMTQTADQVKEKMNTGRVAVYASASPTENAMNAHPLLTANDPEAGYFMIWPIHKEGLDKNKIFPGTYTQLGWNVSVITKSAKDPEALFAFLDWYTSPEGQRIQMWGPEGKYWQGLEDDGLTPKFTEQYTTDAEGLAKLQAITTNIQWTGNTIYVDQAKAKFESTLPEEQRNWSTRWQHEITWKTQSNATEFINLDPMPDSEEGIIRQRVEDIYLEARAKALYAKDDAEVISVLDKAEADAQDAGYAKLLEYKTQKWQENLKKMDGN</sequence>
<dbReference type="InterPro" id="IPR050490">
    <property type="entry name" value="Bact_solute-bd_prot1"/>
</dbReference>
<organism evidence="2 3">
    <name type="scientific">Paenibacillus uliginis N3/975</name>
    <dbReference type="NCBI Taxonomy" id="1313296"/>
    <lineage>
        <taxon>Bacteria</taxon>
        <taxon>Bacillati</taxon>
        <taxon>Bacillota</taxon>
        <taxon>Bacilli</taxon>
        <taxon>Bacillales</taxon>
        <taxon>Paenibacillaceae</taxon>
        <taxon>Paenibacillus</taxon>
    </lineage>
</organism>
<dbReference type="Gene3D" id="3.40.190.10">
    <property type="entry name" value="Periplasmic binding protein-like II"/>
    <property type="match status" value="2"/>
</dbReference>
<dbReference type="EMBL" id="LT840184">
    <property type="protein sequence ID" value="SMF75295.1"/>
    <property type="molecule type" value="Genomic_DNA"/>
</dbReference>
<dbReference type="AlphaFoldDB" id="A0A1X7GVX6"/>
<reference evidence="2 3" key="1">
    <citation type="submission" date="2017-04" db="EMBL/GenBank/DDBJ databases">
        <authorList>
            <person name="Afonso C.L."/>
            <person name="Miller P.J."/>
            <person name="Scott M.A."/>
            <person name="Spackman E."/>
            <person name="Goraichik I."/>
            <person name="Dimitrov K.M."/>
            <person name="Suarez D.L."/>
            <person name="Swayne D.E."/>
        </authorList>
    </citation>
    <scope>NUCLEOTIDE SEQUENCE [LARGE SCALE GENOMIC DNA]</scope>
    <source>
        <strain evidence="2 3">N3/975</strain>
    </source>
</reference>
<dbReference type="PROSITE" id="PS51257">
    <property type="entry name" value="PROKAR_LIPOPROTEIN"/>
    <property type="match status" value="1"/>
</dbReference>
<dbReference type="InterPro" id="IPR006059">
    <property type="entry name" value="SBP"/>
</dbReference>
<dbReference type="STRING" id="1313296.SAMN05661091_1177"/>
<dbReference type="SUPFAM" id="SSF53850">
    <property type="entry name" value="Periplasmic binding protein-like II"/>
    <property type="match status" value="1"/>
</dbReference>
<evidence type="ECO:0000313" key="2">
    <source>
        <dbReference type="EMBL" id="SMF75295.1"/>
    </source>
</evidence>
<feature type="region of interest" description="Disordered" evidence="1">
    <location>
        <begin position="40"/>
        <end position="60"/>
    </location>
</feature>
<protein>
    <submittedName>
        <fullName evidence="2">ABC-type glycerol-3-phosphate transport system, substrate-binding protein</fullName>
    </submittedName>
</protein>